<dbReference type="AlphaFoldDB" id="A0A1E3P8C5"/>
<proteinExistence type="predicted"/>
<feature type="compositionally biased region" description="Polar residues" evidence="1">
    <location>
        <begin position="311"/>
        <end position="323"/>
    </location>
</feature>
<organism evidence="2 3">
    <name type="scientific">Wickerhamomyces anomalus (strain ATCC 58044 / CBS 1984 / NCYC 433 / NRRL Y-366-8)</name>
    <name type="common">Yeast</name>
    <name type="synonym">Hansenula anomala</name>
    <dbReference type="NCBI Taxonomy" id="683960"/>
    <lineage>
        <taxon>Eukaryota</taxon>
        <taxon>Fungi</taxon>
        <taxon>Dikarya</taxon>
        <taxon>Ascomycota</taxon>
        <taxon>Saccharomycotina</taxon>
        <taxon>Saccharomycetes</taxon>
        <taxon>Phaffomycetales</taxon>
        <taxon>Wickerhamomycetaceae</taxon>
        <taxon>Wickerhamomyces</taxon>
    </lineage>
</organism>
<keyword evidence="3" id="KW-1185">Reference proteome</keyword>
<sequence>MKDKAAEPQGLPSTEETKLGSILDDLTEEVQDVKDSILHISQKYRQDLTNQLEHSYKFEQHIARNFQRLNKKSKRVYQKSESLNTSLNKTLDHLKSYDELNCLSTDITDSVFGILESLTKIEMLLPYNERLSVRDSPHRAHYPNLYKLLNPKEEEDDTIRDQDELSSFEQLEIQGEEEYNEADESSNGEAGPDEVEEEDEDDGVELQSVVPSEDVRSDTIKPEVETEEPNSKKQSEYEPESKGELIDHDLPENKTDNGKNANLREESPEIKKVSEDTKNEELGLADLQKKQELELETVIDNYKTNKESKQQKSQMLELTPQQG</sequence>
<evidence type="ECO:0000256" key="1">
    <source>
        <dbReference type="SAM" id="MobiDB-lite"/>
    </source>
</evidence>
<dbReference type="EMBL" id="KV454208">
    <property type="protein sequence ID" value="ODQ61659.1"/>
    <property type="molecule type" value="Genomic_DNA"/>
</dbReference>
<evidence type="ECO:0000313" key="2">
    <source>
        <dbReference type="EMBL" id="ODQ61659.1"/>
    </source>
</evidence>
<dbReference type="Proteomes" id="UP000094112">
    <property type="component" value="Unassembled WGS sequence"/>
</dbReference>
<accession>A0A1E3P8C5</accession>
<feature type="compositionally biased region" description="Basic and acidic residues" evidence="1">
    <location>
        <begin position="213"/>
        <end position="284"/>
    </location>
</feature>
<dbReference type="GeneID" id="30200111"/>
<dbReference type="RefSeq" id="XP_019040866.1">
    <property type="nucleotide sequence ID" value="XM_019182865.1"/>
</dbReference>
<feature type="compositionally biased region" description="Acidic residues" evidence="1">
    <location>
        <begin position="176"/>
        <end position="204"/>
    </location>
</feature>
<dbReference type="OrthoDB" id="5339332at2759"/>
<feature type="region of interest" description="Disordered" evidence="1">
    <location>
        <begin position="176"/>
        <end position="284"/>
    </location>
</feature>
<reference evidence="2 3" key="1">
    <citation type="journal article" date="2016" name="Proc. Natl. Acad. Sci. U.S.A.">
        <title>Comparative genomics of biotechnologically important yeasts.</title>
        <authorList>
            <person name="Riley R."/>
            <person name="Haridas S."/>
            <person name="Wolfe K.H."/>
            <person name="Lopes M.R."/>
            <person name="Hittinger C.T."/>
            <person name="Goeker M."/>
            <person name="Salamov A.A."/>
            <person name="Wisecaver J.H."/>
            <person name="Long T.M."/>
            <person name="Calvey C.H."/>
            <person name="Aerts A.L."/>
            <person name="Barry K.W."/>
            <person name="Choi C."/>
            <person name="Clum A."/>
            <person name="Coughlan A.Y."/>
            <person name="Deshpande S."/>
            <person name="Douglass A.P."/>
            <person name="Hanson S.J."/>
            <person name="Klenk H.-P."/>
            <person name="LaButti K.M."/>
            <person name="Lapidus A."/>
            <person name="Lindquist E.A."/>
            <person name="Lipzen A.M."/>
            <person name="Meier-Kolthoff J.P."/>
            <person name="Ohm R.A."/>
            <person name="Otillar R.P."/>
            <person name="Pangilinan J.L."/>
            <person name="Peng Y."/>
            <person name="Rokas A."/>
            <person name="Rosa C.A."/>
            <person name="Scheuner C."/>
            <person name="Sibirny A.A."/>
            <person name="Slot J.C."/>
            <person name="Stielow J.B."/>
            <person name="Sun H."/>
            <person name="Kurtzman C.P."/>
            <person name="Blackwell M."/>
            <person name="Grigoriev I.V."/>
            <person name="Jeffries T.W."/>
        </authorList>
    </citation>
    <scope>NUCLEOTIDE SEQUENCE [LARGE SCALE GENOMIC DNA]</scope>
    <source>
        <strain evidence="3">ATCC 58044 / CBS 1984 / NCYC 433 / NRRL Y-366-8</strain>
    </source>
</reference>
<gene>
    <name evidence="2" type="ORF">WICANDRAFT_59741</name>
</gene>
<feature type="region of interest" description="Disordered" evidence="1">
    <location>
        <begin position="304"/>
        <end position="323"/>
    </location>
</feature>
<evidence type="ECO:0000313" key="3">
    <source>
        <dbReference type="Proteomes" id="UP000094112"/>
    </source>
</evidence>
<dbReference type="STRING" id="683960.A0A1E3P8C5"/>
<protein>
    <submittedName>
        <fullName evidence="2">Uncharacterized protein</fullName>
    </submittedName>
</protein>
<name>A0A1E3P8C5_WICAA</name>